<keyword evidence="9" id="KW-1185">Reference proteome</keyword>
<dbReference type="PANTHER" id="PTHR45755">
    <property type="match status" value="1"/>
</dbReference>
<feature type="domain" description="Cation efflux protein transmembrane" evidence="7">
    <location>
        <begin position="242"/>
        <end position="445"/>
    </location>
</feature>
<keyword evidence="6" id="KW-0256">Endoplasmic reticulum</keyword>
<protein>
    <recommendedName>
        <fullName evidence="6">Zinc transporter</fullName>
    </recommendedName>
</protein>
<dbReference type="GO" id="GO:1904257">
    <property type="term" value="P:zinc ion import into Golgi lumen"/>
    <property type="evidence" value="ECO:0007669"/>
    <property type="project" value="TreeGrafter"/>
</dbReference>
<evidence type="ECO:0000313" key="8">
    <source>
        <dbReference type="EMBL" id="KAH6686153.1"/>
    </source>
</evidence>
<evidence type="ECO:0000256" key="2">
    <source>
        <dbReference type="ARBA" id="ARBA00022448"/>
    </source>
</evidence>
<accession>A0A9P9AB28</accession>
<dbReference type="Gene3D" id="1.20.1510.10">
    <property type="entry name" value="Cation efflux protein transmembrane domain"/>
    <property type="match status" value="1"/>
</dbReference>
<name>A0A9P9AB28_9PEZI</name>
<dbReference type="SUPFAM" id="SSF161111">
    <property type="entry name" value="Cation efflux protein transmembrane domain-like"/>
    <property type="match status" value="1"/>
</dbReference>
<dbReference type="InterPro" id="IPR045316">
    <property type="entry name" value="Msc2-like"/>
</dbReference>
<feature type="transmembrane region" description="Helical" evidence="6">
    <location>
        <begin position="253"/>
        <end position="279"/>
    </location>
</feature>
<dbReference type="OrthoDB" id="5382797at2759"/>
<feature type="transmembrane region" description="Helical" evidence="6">
    <location>
        <begin position="416"/>
        <end position="439"/>
    </location>
</feature>
<evidence type="ECO:0000259" key="7">
    <source>
        <dbReference type="Pfam" id="PF01545"/>
    </source>
</evidence>
<dbReference type="GO" id="GO:0031410">
    <property type="term" value="C:cytoplasmic vesicle"/>
    <property type="evidence" value="ECO:0007669"/>
    <property type="project" value="TreeGrafter"/>
</dbReference>
<dbReference type="GO" id="GO:0006882">
    <property type="term" value="P:intracellular zinc ion homeostasis"/>
    <property type="evidence" value="ECO:0007669"/>
    <property type="project" value="InterPro"/>
</dbReference>
<evidence type="ECO:0000256" key="1">
    <source>
        <dbReference type="ARBA" id="ARBA00004141"/>
    </source>
</evidence>
<keyword evidence="6" id="KW-0406">Ion transport</keyword>
<dbReference type="InterPro" id="IPR027469">
    <property type="entry name" value="Cation_efflux_TMD_sf"/>
</dbReference>
<dbReference type="InterPro" id="IPR058533">
    <property type="entry name" value="Cation_efflux_TM"/>
</dbReference>
<comment type="caution">
    <text evidence="8">The sequence shown here is derived from an EMBL/GenBank/DDBJ whole genome shotgun (WGS) entry which is preliminary data.</text>
</comment>
<reference evidence="8" key="1">
    <citation type="journal article" date="2021" name="Nat. Commun.">
        <title>Genetic determinants of endophytism in the Arabidopsis root mycobiome.</title>
        <authorList>
            <person name="Mesny F."/>
            <person name="Miyauchi S."/>
            <person name="Thiergart T."/>
            <person name="Pickel B."/>
            <person name="Atanasova L."/>
            <person name="Karlsson M."/>
            <person name="Huettel B."/>
            <person name="Barry K.W."/>
            <person name="Haridas S."/>
            <person name="Chen C."/>
            <person name="Bauer D."/>
            <person name="Andreopoulos W."/>
            <person name="Pangilinan J."/>
            <person name="LaButti K."/>
            <person name="Riley R."/>
            <person name="Lipzen A."/>
            <person name="Clum A."/>
            <person name="Drula E."/>
            <person name="Henrissat B."/>
            <person name="Kohler A."/>
            <person name="Grigoriev I.V."/>
            <person name="Martin F.M."/>
            <person name="Hacquard S."/>
        </authorList>
    </citation>
    <scope>NUCLEOTIDE SEQUENCE</scope>
    <source>
        <strain evidence="8">MPI-SDFR-AT-0117</strain>
    </source>
</reference>
<keyword evidence="3 6" id="KW-0812">Transmembrane</keyword>
<dbReference type="PANTHER" id="PTHR45755:SF5">
    <property type="entry name" value="ZINC TRANSPORTER"/>
    <property type="match status" value="1"/>
</dbReference>
<feature type="transmembrane region" description="Helical" evidence="6">
    <location>
        <begin position="348"/>
        <end position="366"/>
    </location>
</feature>
<evidence type="ECO:0000256" key="3">
    <source>
        <dbReference type="ARBA" id="ARBA00022692"/>
    </source>
</evidence>
<dbReference type="AlphaFoldDB" id="A0A9P9AB28"/>
<dbReference type="EMBL" id="JAGSXJ010000013">
    <property type="protein sequence ID" value="KAH6686153.1"/>
    <property type="molecule type" value="Genomic_DNA"/>
</dbReference>
<comment type="similarity">
    <text evidence="6">Belongs to the cation diffusion facilitator (CDF) transporter (TC 2.A.4) family. SLC30A subfamily.</text>
</comment>
<comment type="caution">
    <text evidence="6">Lacks conserved residue(s) required for the propagation of feature annotation.</text>
</comment>
<dbReference type="GO" id="GO:0005385">
    <property type="term" value="F:zinc ion transmembrane transporter activity"/>
    <property type="evidence" value="ECO:0007669"/>
    <property type="project" value="UniProtKB-UniRule"/>
</dbReference>
<keyword evidence="5 6" id="KW-0472">Membrane</keyword>
<evidence type="ECO:0000256" key="4">
    <source>
        <dbReference type="ARBA" id="ARBA00022989"/>
    </source>
</evidence>
<keyword evidence="4 6" id="KW-1133">Transmembrane helix</keyword>
<evidence type="ECO:0000313" key="9">
    <source>
        <dbReference type="Proteomes" id="UP000770015"/>
    </source>
</evidence>
<comment type="function">
    <text evidence="6">Functions as a zinc transporter.</text>
</comment>
<evidence type="ECO:0000256" key="5">
    <source>
        <dbReference type="ARBA" id="ARBA00023136"/>
    </source>
</evidence>
<feature type="transmembrane region" description="Helical" evidence="6">
    <location>
        <begin position="387"/>
        <end position="410"/>
    </location>
</feature>
<sequence>MPTLSGWPGVSFARPTSTCLFHPAPPLAAASATVSTSTVTTGHPAVWTYTPLSGYTTDCPHLSLGPRHLVLVSTILSRCSPRFQKSHNFLRPKTRPDHPPLLVDDKLLPGSPPGIHVRARCSSPRNIQSHQGLTLVSAAAMSEEDNIATEAGPGSAPSPFNFKTQTISTSPVKSSGMGQRRGHRYKHSSVSTQHQIFKEPPQRPPPVLPASLPIPTLRDARERMTNEQWHSLYWSLCHLAVAGFLFFRSKGSLGIMALSHLVFFDAGSALICVAVDVLGNFEVWRRSSIRHPFGLERAEVIAGFAMSIFLIFGGFDLVSHGMKHWLESKGGHEPHHEHSHDYVPAGEVEWVACAGIVSTLVSAYWVKNHARVARIMRSSWLSILSRHFSNVFHVLTIFFSTLVLLLPLLPGHSPVFWDRALCAAIACAMFVFGIQLGTAQGSMLLMSFRGDKTNKTVSSVLREIEAEPNVMRIEDAQFWQVHYGLCMANLKICVPRGCDEGTISKLRSRIASLIQNRLGEGYGRGSSLRWEVTIQTSIDSK</sequence>
<gene>
    <name evidence="8" type="ORF">F5X68DRAFT_208396</name>
</gene>
<dbReference type="GO" id="GO:0005789">
    <property type="term" value="C:endoplasmic reticulum membrane"/>
    <property type="evidence" value="ECO:0007669"/>
    <property type="project" value="UniProtKB-SubCell"/>
</dbReference>
<dbReference type="Pfam" id="PF01545">
    <property type="entry name" value="Cation_efflux"/>
    <property type="match status" value="1"/>
</dbReference>
<organism evidence="8 9">
    <name type="scientific">Plectosphaerella plurivora</name>
    <dbReference type="NCBI Taxonomy" id="936078"/>
    <lineage>
        <taxon>Eukaryota</taxon>
        <taxon>Fungi</taxon>
        <taxon>Dikarya</taxon>
        <taxon>Ascomycota</taxon>
        <taxon>Pezizomycotina</taxon>
        <taxon>Sordariomycetes</taxon>
        <taxon>Hypocreomycetidae</taxon>
        <taxon>Glomerellales</taxon>
        <taxon>Plectosphaerellaceae</taxon>
        <taxon>Plectosphaerella</taxon>
    </lineage>
</organism>
<comment type="subcellular location">
    <subcellularLocation>
        <location evidence="6">Endoplasmic reticulum membrane</location>
        <topology evidence="6">Multi-pass membrane protein</topology>
    </subcellularLocation>
    <subcellularLocation>
        <location evidence="1">Membrane</location>
        <topology evidence="1">Multi-pass membrane protein</topology>
    </subcellularLocation>
</comment>
<evidence type="ECO:0000256" key="6">
    <source>
        <dbReference type="RuleBase" id="RU369017"/>
    </source>
</evidence>
<proteinExistence type="inferred from homology"/>
<keyword evidence="2 6" id="KW-0813">Transport</keyword>
<feature type="transmembrane region" description="Helical" evidence="6">
    <location>
        <begin position="300"/>
        <end position="318"/>
    </location>
</feature>
<dbReference type="Proteomes" id="UP000770015">
    <property type="component" value="Unassembled WGS sequence"/>
</dbReference>
<dbReference type="GO" id="GO:0005794">
    <property type="term" value="C:Golgi apparatus"/>
    <property type="evidence" value="ECO:0007669"/>
    <property type="project" value="TreeGrafter"/>
</dbReference>